<comment type="similarity">
    <text evidence="4 13">Belongs to the isocitrate and isopropylmalate dehydrogenases family. LeuB type 1 subfamily.</text>
</comment>
<dbReference type="InterPro" id="IPR019818">
    <property type="entry name" value="IsoCit/isopropylmalate_DH_CS"/>
</dbReference>
<dbReference type="NCBIfam" id="TIGR00169">
    <property type="entry name" value="leuB"/>
    <property type="match status" value="1"/>
</dbReference>
<evidence type="ECO:0000256" key="6">
    <source>
        <dbReference type="ARBA" id="ARBA00022430"/>
    </source>
</evidence>
<comment type="subcellular location">
    <subcellularLocation>
        <location evidence="13">Cytoplasm</location>
    </subcellularLocation>
</comment>
<feature type="binding site" evidence="13">
    <location>
        <position position="109"/>
    </location>
    <ligand>
        <name>substrate</name>
    </ligand>
</feature>
<feature type="binding site" evidence="13">
    <location>
        <position position="235"/>
    </location>
    <ligand>
        <name>Mg(2+)</name>
        <dbReference type="ChEBI" id="CHEBI:18420"/>
    </ligand>
</feature>
<dbReference type="Pfam" id="PF00180">
    <property type="entry name" value="Iso_dh"/>
    <property type="match status" value="1"/>
</dbReference>
<organism evidence="17 18">
    <name type="scientific">Carboxydichorda subterranea</name>
    <dbReference type="NCBI Taxonomy" id="3109565"/>
    <lineage>
        <taxon>Bacteria</taxon>
        <taxon>Bacillati</taxon>
        <taxon>Bacillota</taxon>
        <taxon>Limnochordia</taxon>
        <taxon>Limnochordales</taxon>
        <taxon>Geochordaceae</taxon>
        <taxon>Carboxydichorda</taxon>
    </lineage>
</organism>
<keyword evidence="11 13" id="KW-0520">NAD</keyword>
<feature type="compositionally biased region" description="Basic and acidic residues" evidence="15">
    <location>
        <begin position="387"/>
        <end position="404"/>
    </location>
</feature>
<keyword evidence="18" id="KW-1185">Reference proteome</keyword>
<comment type="function">
    <text evidence="13 14">Catalyzes the oxidation of 3-carboxy-2-hydroxy-4-methylpentanoate (3-isopropylmalate) to 3-carboxy-4-methyl-2-oxopentanoate. The product decarboxylates to 4-methyl-2 oxopentanoate.</text>
</comment>
<feature type="site" description="Important for catalysis" evidence="13">
    <location>
        <position position="203"/>
    </location>
</feature>
<keyword evidence="13" id="KW-0963">Cytoplasm</keyword>
<comment type="cofactor">
    <cofactor evidence="13 14">
        <name>Mg(2+)</name>
        <dbReference type="ChEBI" id="CHEBI:18420"/>
    </cofactor>
    <cofactor evidence="13 14">
        <name>Mn(2+)</name>
        <dbReference type="ChEBI" id="CHEBI:29035"/>
    </cofactor>
    <text evidence="13 14">Binds 1 Mg(2+) or Mn(2+) ion per subunit.</text>
</comment>
<dbReference type="SUPFAM" id="SSF53659">
    <property type="entry name" value="Isocitrate/Isopropylmalate dehydrogenase-like"/>
    <property type="match status" value="1"/>
</dbReference>
<reference evidence="17 18" key="1">
    <citation type="journal article" date="2024" name="Front. Microbiol.">
        <title>Novel thermophilic genera Geochorda gen. nov. and Carboxydochorda gen. nov. from the deep terrestrial subsurface reveal the ecophysiological diversity in the class Limnochordia.</title>
        <authorList>
            <person name="Karnachuk O.V."/>
            <person name="Lukina A.P."/>
            <person name="Avakyan M.R."/>
            <person name="Kadnikov V.V."/>
            <person name="Begmatov S."/>
            <person name="Beletsky A.V."/>
            <person name="Vlasova K.G."/>
            <person name="Novikov A.A."/>
            <person name="Shcherbakova V.A."/>
            <person name="Mardanov A.V."/>
            <person name="Ravin N.V."/>
        </authorList>
    </citation>
    <scope>NUCLEOTIDE SEQUENCE [LARGE SCALE GENOMIC DNA]</scope>
    <source>
        <strain evidence="17 18">L945</strain>
    </source>
</reference>
<evidence type="ECO:0000256" key="4">
    <source>
        <dbReference type="ARBA" id="ARBA00008319"/>
    </source>
</evidence>
<dbReference type="Proteomes" id="UP001332192">
    <property type="component" value="Chromosome"/>
</dbReference>
<dbReference type="PANTHER" id="PTHR42979">
    <property type="entry name" value="3-ISOPROPYLMALATE DEHYDROGENASE"/>
    <property type="match status" value="1"/>
</dbReference>
<comment type="cofactor">
    <cofactor evidence="2">
        <name>Mn(2+)</name>
        <dbReference type="ChEBI" id="CHEBI:29035"/>
    </cofactor>
</comment>
<keyword evidence="10 13" id="KW-0560">Oxidoreductase</keyword>
<dbReference type="EC" id="1.1.1.85" evidence="13"/>
<dbReference type="GO" id="GO:0003862">
    <property type="term" value="F:3-isopropylmalate dehydrogenase activity"/>
    <property type="evidence" value="ECO:0007669"/>
    <property type="project" value="UniProtKB-EC"/>
</dbReference>
<dbReference type="EMBL" id="CP141615">
    <property type="protein sequence ID" value="WRP16403.1"/>
    <property type="molecule type" value="Genomic_DNA"/>
</dbReference>
<name>A0ABZ1BUS2_9FIRM</name>
<keyword evidence="12 13" id="KW-0100">Branched-chain amino acid biosynthesis</keyword>
<dbReference type="InterPro" id="IPR024084">
    <property type="entry name" value="IsoPropMal-DH-like_dom"/>
</dbReference>
<evidence type="ECO:0000256" key="9">
    <source>
        <dbReference type="ARBA" id="ARBA00022842"/>
    </source>
</evidence>
<comment type="subunit">
    <text evidence="5 13 14">Homodimer.</text>
</comment>
<evidence type="ECO:0000313" key="18">
    <source>
        <dbReference type="Proteomes" id="UP001332192"/>
    </source>
</evidence>
<accession>A0ABZ1BUS2</accession>
<comment type="catalytic activity">
    <reaction evidence="1 13 14">
        <text>(2R,3S)-3-isopropylmalate + NAD(+) = 4-methyl-2-oxopentanoate + CO2 + NADH</text>
        <dbReference type="Rhea" id="RHEA:32271"/>
        <dbReference type="ChEBI" id="CHEBI:16526"/>
        <dbReference type="ChEBI" id="CHEBI:17865"/>
        <dbReference type="ChEBI" id="CHEBI:35121"/>
        <dbReference type="ChEBI" id="CHEBI:57540"/>
        <dbReference type="ChEBI" id="CHEBI:57945"/>
        <dbReference type="EC" id="1.1.1.85"/>
    </reaction>
</comment>
<feature type="binding site" evidence="13">
    <location>
        <position position="263"/>
    </location>
    <ligand>
        <name>Mg(2+)</name>
        <dbReference type="ChEBI" id="CHEBI:18420"/>
    </ligand>
</feature>
<feature type="binding site" evidence="13">
    <location>
        <position position="235"/>
    </location>
    <ligand>
        <name>substrate</name>
    </ligand>
</feature>
<dbReference type="RefSeq" id="WP_324715675.1">
    <property type="nucleotide sequence ID" value="NZ_CP141615.1"/>
</dbReference>
<keyword evidence="9 13" id="KW-0460">Magnesium</keyword>
<feature type="binding site" evidence="13">
    <location>
        <position position="259"/>
    </location>
    <ligand>
        <name>Mg(2+)</name>
        <dbReference type="ChEBI" id="CHEBI:18420"/>
    </ligand>
</feature>
<evidence type="ECO:0000256" key="7">
    <source>
        <dbReference type="ARBA" id="ARBA00022605"/>
    </source>
</evidence>
<evidence type="ECO:0000256" key="15">
    <source>
        <dbReference type="SAM" id="MobiDB-lite"/>
    </source>
</evidence>
<dbReference type="SMART" id="SM01329">
    <property type="entry name" value="Iso_dh"/>
    <property type="match status" value="1"/>
</dbReference>
<evidence type="ECO:0000256" key="12">
    <source>
        <dbReference type="ARBA" id="ARBA00023304"/>
    </source>
</evidence>
<keyword evidence="7 13" id="KW-0028">Amino-acid biosynthesis</keyword>
<dbReference type="PROSITE" id="PS00470">
    <property type="entry name" value="IDH_IMDH"/>
    <property type="match status" value="1"/>
</dbReference>
<dbReference type="InterPro" id="IPR004429">
    <property type="entry name" value="Isopropylmalate_DH"/>
</dbReference>
<evidence type="ECO:0000256" key="14">
    <source>
        <dbReference type="RuleBase" id="RU004445"/>
    </source>
</evidence>
<feature type="region of interest" description="Disordered" evidence="15">
    <location>
        <begin position="387"/>
        <end position="412"/>
    </location>
</feature>
<keyword evidence="6 13" id="KW-0432">Leucine biosynthesis</keyword>
<dbReference type="HAMAP" id="MF_01033">
    <property type="entry name" value="LeuB_type1"/>
    <property type="match status" value="1"/>
</dbReference>
<evidence type="ECO:0000256" key="11">
    <source>
        <dbReference type="ARBA" id="ARBA00023027"/>
    </source>
</evidence>
<feature type="binding site" evidence="13">
    <location>
        <position position="147"/>
    </location>
    <ligand>
        <name>substrate</name>
    </ligand>
</feature>
<keyword evidence="13" id="KW-0464">Manganese</keyword>
<dbReference type="Gene3D" id="3.40.718.10">
    <property type="entry name" value="Isopropylmalate Dehydrogenase"/>
    <property type="match status" value="1"/>
</dbReference>
<evidence type="ECO:0000256" key="3">
    <source>
        <dbReference type="ARBA" id="ARBA00004762"/>
    </source>
</evidence>
<feature type="site" description="Important for catalysis" evidence="13">
    <location>
        <position position="154"/>
    </location>
</feature>
<evidence type="ECO:0000256" key="1">
    <source>
        <dbReference type="ARBA" id="ARBA00000624"/>
    </source>
</evidence>
<dbReference type="PANTHER" id="PTHR42979:SF1">
    <property type="entry name" value="3-ISOPROPYLMALATE DEHYDROGENASE"/>
    <property type="match status" value="1"/>
</dbReference>
<evidence type="ECO:0000256" key="5">
    <source>
        <dbReference type="ARBA" id="ARBA00011738"/>
    </source>
</evidence>
<evidence type="ECO:0000256" key="10">
    <source>
        <dbReference type="ARBA" id="ARBA00023002"/>
    </source>
</evidence>
<evidence type="ECO:0000256" key="8">
    <source>
        <dbReference type="ARBA" id="ARBA00022723"/>
    </source>
</evidence>
<comment type="pathway">
    <text evidence="3 13 14">Amino-acid biosynthesis; L-leucine biosynthesis; L-leucine from 3-methyl-2-oxobutanoate: step 3/4.</text>
</comment>
<gene>
    <name evidence="13 17" type="primary">leuB</name>
    <name evidence="17" type="ORF">U7230_09870</name>
</gene>
<evidence type="ECO:0000256" key="2">
    <source>
        <dbReference type="ARBA" id="ARBA00001936"/>
    </source>
</evidence>
<feature type="binding site" evidence="13">
    <location>
        <begin position="89"/>
        <end position="102"/>
    </location>
    <ligand>
        <name>NAD(+)</name>
        <dbReference type="ChEBI" id="CHEBI:57540"/>
    </ligand>
</feature>
<comment type="caution">
    <text evidence="13">Lacks conserved residue(s) required for the propagation of feature annotation.</text>
</comment>
<keyword evidence="8 13" id="KW-0479">Metal-binding</keyword>
<protein>
    <recommendedName>
        <fullName evidence="13">3-isopropylmalate dehydrogenase</fullName>
        <ecNumber evidence="13">1.1.1.85</ecNumber>
    </recommendedName>
    <alternativeName>
        <fullName evidence="13">3-IPM-DH</fullName>
    </alternativeName>
    <alternativeName>
        <fullName evidence="13">Beta-IPM dehydrogenase</fullName>
        <shortName evidence="13">IMDH</shortName>
    </alternativeName>
</protein>
<sequence>MRQGEGMRARPERSAAHVVLIGGDGIGPEVVEAAAQCLEEAANLAGREVRFTRAAGGGEAIDRGLGPMPDATIQACLHSDGVLLGAVGGPRWDRLPGALRPEAGLLELRRALGAFANIRPVRLFEGLEDATPLRPEVARGTDLVIVRELLGGLYYGARGRRDQDGRILAFDTMEYADVEIDRVARFAFELARKRRRKLCLVDKANILETSRLWRERVESLAGEYPDVECTYQYVDSCAMKLVQSPRSLDVLLCENTFGDILSDEAAVLAGSLGMLASASIGGPVGLYEPVHGTAPDIAGQGLANPIGAILSAALLARLDLQWDDVAAMIEEAVAATLQEGFRTRDLVAGRATEGAGGGAGTPAVRVVGTREMTAQILERLPLFASRTGDDARRTTRGDGGRDHGIPGTGGRR</sequence>
<feature type="binding site" evidence="13">
    <location>
        <position position="119"/>
    </location>
    <ligand>
        <name>substrate</name>
    </ligand>
</feature>
<proteinExistence type="inferred from homology"/>
<feature type="domain" description="Isopropylmalate dehydrogenase-like" evidence="16">
    <location>
        <begin position="17"/>
        <end position="376"/>
    </location>
</feature>
<evidence type="ECO:0000256" key="13">
    <source>
        <dbReference type="HAMAP-Rule" id="MF_01033"/>
    </source>
</evidence>
<evidence type="ECO:0000259" key="16">
    <source>
        <dbReference type="SMART" id="SM01329"/>
    </source>
</evidence>
<evidence type="ECO:0000313" key="17">
    <source>
        <dbReference type="EMBL" id="WRP16403.1"/>
    </source>
</evidence>